<dbReference type="AlphaFoldDB" id="A0A7W9IAA1"/>
<dbReference type="RefSeq" id="WP_221207909.1">
    <property type="nucleotide sequence ID" value="NZ_JACHMP010000001.1"/>
</dbReference>
<dbReference type="Gene3D" id="1.20.1530.20">
    <property type="match status" value="1"/>
</dbReference>
<evidence type="ECO:0008006" key="5">
    <source>
        <dbReference type="Google" id="ProtNLM"/>
    </source>
</evidence>
<dbReference type="InterPro" id="IPR038770">
    <property type="entry name" value="Na+/solute_symporter_sf"/>
</dbReference>
<protein>
    <recommendedName>
        <fullName evidence="5">Cation/H+ exchanger domain-containing protein</fullName>
    </recommendedName>
</protein>
<keyword evidence="2" id="KW-0813">Transport</keyword>
<comment type="similarity">
    <text evidence="1">Belongs to the monovalent cation:proton antiporter 2 (CPA2) transporter (TC 2.A.37) family.</text>
</comment>
<reference evidence="3 4" key="1">
    <citation type="submission" date="2020-08" db="EMBL/GenBank/DDBJ databases">
        <title>Sequencing the genomes of 1000 actinobacteria strains.</title>
        <authorList>
            <person name="Klenk H.-P."/>
        </authorList>
    </citation>
    <scope>NUCLEOTIDE SEQUENCE [LARGE SCALE GENOMIC DNA]</scope>
    <source>
        <strain evidence="3 4">DSM 46887</strain>
    </source>
</reference>
<keyword evidence="4" id="KW-1185">Reference proteome</keyword>
<sequence length="75" mass="7992">MVPRAHRDPPEREVHLRGHVVRHPAEDGVSAAIGAFLVGLALTGEIADRARAVLTPLRDLFAAAFFLAIGLSVSL</sequence>
<dbReference type="PANTHER" id="PTHR42751">
    <property type="entry name" value="SODIUM/HYDROGEN EXCHANGER FAMILY/TRKA DOMAIN PROTEIN"/>
    <property type="match status" value="1"/>
</dbReference>
<name>A0A7W9IAA1_9ACTN</name>
<evidence type="ECO:0000256" key="1">
    <source>
        <dbReference type="ARBA" id="ARBA00005551"/>
    </source>
</evidence>
<comment type="caution">
    <text evidence="3">The sequence shown here is derived from an EMBL/GenBank/DDBJ whole genome shotgun (WGS) entry which is preliminary data.</text>
</comment>
<dbReference type="Proteomes" id="UP000540685">
    <property type="component" value="Unassembled WGS sequence"/>
</dbReference>
<dbReference type="EMBL" id="JACHMP010000001">
    <property type="protein sequence ID" value="MBB5817020.1"/>
    <property type="molecule type" value="Genomic_DNA"/>
</dbReference>
<organism evidence="3 4">
    <name type="scientific">Streptosporangium becharense</name>
    <dbReference type="NCBI Taxonomy" id="1816182"/>
    <lineage>
        <taxon>Bacteria</taxon>
        <taxon>Bacillati</taxon>
        <taxon>Actinomycetota</taxon>
        <taxon>Actinomycetes</taxon>
        <taxon>Streptosporangiales</taxon>
        <taxon>Streptosporangiaceae</taxon>
        <taxon>Streptosporangium</taxon>
    </lineage>
</organism>
<proteinExistence type="inferred from homology"/>
<gene>
    <name evidence="3" type="ORF">F4562_000082</name>
</gene>
<evidence type="ECO:0000256" key="2">
    <source>
        <dbReference type="ARBA" id="ARBA00022448"/>
    </source>
</evidence>
<dbReference type="PANTHER" id="PTHR42751:SF6">
    <property type="entry name" value="CONSERVED INTEGRAL MEMBRANE TRANSPORT PROTEIN-RELATED"/>
    <property type="match status" value="1"/>
</dbReference>
<accession>A0A7W9IAA1</accession>
<evidence type="ECO:0000313" key="4">
    <source>
        <dbReference type="Proteomes" id="UP000540685"/>
    </source>
</evidence>
<evidence type="ECO:0000313" key="3">
    <source>
        <dbReference type="EMBL" id="MBB5817020.1"/>
    </source>
</evidence>